<name>A0A834SQT9_9FABA</name>
<keyword evidence="2" id="KW-1185">Reference proteome</keyword>
<dbReference type="Proteomes" id="UP000634136">
    <property type="component" value="Unassembled WGS sequence"/>
</dbReference>
<comment type="caution">
    <text evidence="1">The sequence shown here is derived from an EMBL/GenBank/DDBJ whole genome shotgun (WGS) entry which is preliminary data.</text>
</comment>
<evidence type="ECO:0000313" key="1">
    <source>
        <dbReference type="EMBL" id="KAF7808838.1"/>
    </source>
</evidence>
<accession>A0A834SQT9</accession>
<evidence type="ECO:0000313" key="2">
    <source>
        <dbReference type="Proteomes" id="UP000634136"/>
    </source>
</evidence>
<proteinExistence type="predicted"/>
<dbReference type="EMBL" id="JAAIUW010000011">
    <property type="protein sequence ID" value="KAF7808838.1"/>
    <property type="molecule type" value="Genomic_DNA"/>
</dbReference>
<reference evidence="1" key="1">
    <citation type="submission" date="2020-09" db="EMBL/GenBank/DDBJ databases">
        <title>Genome-Enabled Discovery of Anthraquinone Biosynthesis in Senna tora.</title>
        <authorList>
            <person name="Kang S.-H."/>
            <person name="Pandey R.P."/>
            <person name="Lee C.-M."/>
            <person name="Sim J.-S."/>
            <person name="Jeong J.-T."/>
            <person name="Choi B.-S."/>
            <person name="Jung M."/>
            <person name="Ginzburg D."/>
            <person name="Zhao K."/>
            <person name="Won S.Y."/>
            <person name="Oh T.-J."/>
            <person name="Yu Y."/>
            <person name="Kim N.-H."/>
            <person name="Lee O.R."/>
            <person name="Lee T.-H."/>
            <person name="Bashyal P."/>
            <person name="Kim T.-S."/>
            <person name="Lee W.-H."/>
            <person name="Kawkins C."/>
            <person name="Kim C.-K."/>
            <person name="Kim J.S."/>
            <person name="Ahn B.O."/>
            <person name="Rhee S.Y."/>
            <person name="Sohng J.K."/>
        </authorList>
    </citation>
    <scope>NUCLEOTIDE SEQUENCE</scope>
    <source>
        <tissue evidence="1">Leaf</tissue>
    </source>
</reference>
<organism evidence="1 2">
    <name type="scientific">Senna tora</name>
    <dbReference type="NCBI Taxonomy" id="362788"/>
    <lineage>
        <taxon>Eukaryota</taxon>
        <taxon>Viridiplantae</taxon>
        <taxon>Streptophyta</taxon>
        <taxon>Embryophyta</taxon>
        <taxon>Tracheophyta</taxon>
        <taxon>Spermatophyta</taxon>
        <taxon>Magnoliopsida</taxon>
        <taxon>eudicotyledons</taxon>
        <taxon>Gunneridae</taxon>
        <taxon>Pentapetalae</taxon>
        <taxon>rosids</taxon>
        <taxon>fabids</taxon>
        <taxon>Fabales</taxon>
        <taxon>Fabaceae</taxon>
        <taxon>Caesalpinioideae</taxon>
        <taxon>Cassia clade</taxon>
        <taxon>Senna</taxon>
    </lineage>
</organism>
<sequence length="46" mass="5143">MENQREEPGRNLKSVDNSILRAEAEALALVGPKRTHTHVRKKGAYA</sequence>
<gene>
    <name evidence="1" type="ORF">G2W53_035581</name>
</gene>
<protein>
    <submittedName>
        <fullName evidence="1">Uncharacterized protein</fullName>
    </submittedName>
</protein>
<dbReference type="AlphaFoldDB" id="A0A834SQT9"/>